<keyword evidence="4" id="KW-1185">Reference proteome</keyword>
<gene>
    <name evidence="3" type="ORF">BU14_0259s0007</name>
</gene>
<sequence>MARQWGLGAAVAASAAATAAAATTAVAVAAAAAALLGAAPRSAVPAAALDGAAVHAAGGPAAAAGLATTIPFPVPAGGAPVGRLHTLPSLQCRLHGNGGGGRRGPGWTLVANASAADVFIPYAPGTCAAPLTDAFQLQYLAAPGRTSAAFIMPPASTAVETGGNVSAEYEWAGNALSIQGARVAKRQPPVGGELAAEGFYPHPCAGRKAPRSAGLLCAEEAVRQLALHRNSRSGSVLRYVGAYDVAAITRVTSGWALDAAAFTVGAEDTLSAVDGPALATYTDAAGATRPVLIGEAALLSRGRAALADPAWLAAAAAPGGLDVNVTLRSYVDARVARRTTWAFPPLRGRGGDANARAGGAAAGAWLGEIATALCAPPISSFVTDAGVCAGVARQSPPPPVSLTADGELVSGRLGLDARATRGHTEAAVVWATRRASRVAPVAPPPCARVRLPRWDEPWREPIWLLGRGDREVPHAGAAAATAEAALAARLGACRYAPAVSGGDGPSRWRGDLHRRARRLTRAYERELFADDAPKDPVSNAELLLAVLVVVPEVLALVVLLVTPSSPATPSDWVGLARYAAILALVAAAGAVSLLGIGFLDAQERRGSAWRAATVRMDTRLVAAATESPKTLASAVDYTGRRVWHVESLILIARPGYRSSVTRRLLAGMGAVYGALVVVVVAKLVTVYVARRGTSAGAAEAALQDMPAADGEQGAPDAPRRRRKRTRRPRRGK</sequence>
<dbReference type="Proteomes" id="UP000218209">
    <property type="component" value="Unassembled WGS sequence"/>
</dbReference>
<feature type="transmembrane region" description="Helical" evidence="2">
    <location>
        <begin position="542"/>
        <end position="563"/>
    </location>
</feature>
<dbReference type="EMBL" id="KV918922">
    <property type="protein sequence ID" value="OSX74972.1"/>
    <property type="molecule type" value="Genomic_DNA"/>
</dbReference>
<accession>A0A1X6P260</accession>
<feature type="transmembrane region" description="Helical" evidence="2">
    <location>
        <begin position="575"/>
        <end position="599"/>
    </location>
</feature>
<keyword evidence="2" id="KW-0472">Membrane</keyword>
<proteinExistence type="predicted"/>
<reference evidence="3 4" key="1">
    <citation type="submission" date="2017-03" db="EMBL/GenBank/DDBJ databases">
        <title>WGS assembly of Porphyra umbilicalis.</title>
        <authorList>
            <person name="Brawley S.H."/>
            <person name="Blouin N.A."/>
            <person name="Ficko-Blean E."/>
            <person name="Wheeler G.L."/>
            <person name="Lohr M."/>
            <person name="Goodson H.V."/>
            <person name="Jenkins J.W."/>
            <person name="Blaby-Haas C.E."/>
            <person name="Helliwell K.E."/>
            <person name="Chan C."/>
            <person name="Marriage T."/>
            <person name="Bhattacharya D."/>
            <person name="Klein A.S."/>
            <person name="Badis Y."/>
            <person name="Brodie J."/>
            <person name="Cao Y."/>
            <person name="Collen J."/>
            <person name="Dittami S.M."/>
            <person name="Gachon C.M."/>
            <person name="Green B.R."/>
            <person name="Karpowicz S."/>
            <person name="Kim J.W."/>
            <person name="Kudahl U."/>
            <person name="Lin S."/>
            <person name="Michel G."/>
            <person name="Mittag M."/>
            <person name="Olson B.J."/>
            <person name="Pangilinan J."/>
            <person name="Peng Y."/>
            <person name="Qiu H."/>
            <person name="Shu S."/>
            <person name="Singer J.T."/>
            <person name="Smith A.G."/>
            <person name="Sprecher B.N."/>
            <person name="Wagner V."/>
            <person name="Wang W."/>
            <person name="Wang Z.-Y."/>
            <person name="Yan J."/>
            <person name="Yarish C."/>
            <person name="Zoeuner-Riek S."/>
            <person name="Zhuang Y."/>
            <person name="Zou Y."/>
            <person name="Lindquist E.A."/>
            <person name="Grimwood J."/>
            <person name="Barry K."/>
            <person name="Rokhsar D.S."/>
            <person name="Schmutz J."/>
            <person name="Stiller J.W."/>
            <person name="Grossman A.R."/>
            <person name="Prochnik S.E."/>
        </authorList>
    </citation>
    <scope>NUCLEOTIDE SEQUENCE [LARGE SCALE GENOMIC DNA]</scope>
    <source>
        <strain evidence="3">4086291</strain>
    </source>
</reference>
<feature type="compositionally biased region" description="Basic residues" evidence="1">
    <location>
        <begin position="719"/>
        <end position="732"/>
    </location>
</feature>
<evidence type="ECO:0000313" key="3">
    <source>
        <dbReference type="EMBL" id="OSX74972.1"/>
    </source>
</evidence>
<protein>
    <submittedName>
        <fullName evidence="3">Uncharacterized protein</fullName>
    </submittedName>
</protein>
<feature type="transmembrane region" description="Helical" evidence="2">
    <location>
        <begin position="664"/>
        <end position="684"/>
    </location>
</feature>
<feature type="region of interest" description="Disordered" evidence="1">
    <location>
        <begin position="699"/>
        <end position="732"/>
    </location>
</feature>
<keyword evidence="2" id="KW-1133">Transmembrane helix</keyword>
<evidence type="ECO:0000256" key="1">
    <source>
        <dbReference type="SAM" id="MobiDB-lite"/>
    </source>
</evidence>
<keyword evidence="2" id="KW-0812">Transmembrane</keyword>
<name>A0A1X6P260_PORUM</name>
<evidence type="ECO:0000256" key="2">
    <source>
        <dbReference type="SAM" id="Phobius"/>
    </source>
</evidence>
<evidence type="ECO:0000313" key="4">
    <source>
        <dbReference type="Proteomes" id="UP000218209"/>
    </source>
</evidence>
<dbReference type="AlphaFoldDB" id="A0A1X6P260"/>
<organism evidence="3 4">
    <name type="scientific">Porphyra umbilicalis</name>
    <name type="common">Purple laver</name>
    <name type="synonym">Red alga</name>
    <dbReference type="NCBI Taxonomy" id="2786"/>
    <lineage>
        <taxon>Eukaryota</taxon>
        <taxon>Rhodophyta</taxon>
        <taxon>Bangiophyceae</taxon>
        <taxon>Bangiales</taxon>
        <taxon>Bangiaceae</taxon>
        <taxon>Porphyra</taxon>
    </lineage>
</organism>